<dbReference type="AlphaFoldDB" id="A0A1L7WMT8"/>
<evidence type="ECO:0000313" key="1">
    <source>
        <dbReference type="EMBL" id="CZR54066.1"/>
    </source>
</evidence>
<evidence type="ECO:0000313" key="2">
    <source>
        <dbReference type="Proteomes" id="UP000184330"/>
    </source>
</evidence>
<dbReference type="OrthoDB" id="3538623at2759"/>
<protein>
    <submittedName>
        <fullName evidence="1">Uncharacterized protein</fullName>
    </submittedName>
</protein>
<name>A0A1L7WMT8_9HELO</name>
<organism evidence="1 2">
    <name type="scientific">Phialocephala subalpina</name>
    <dbReference type="NCBI Taxonomy" id="576137"/>
    <lineage>
        <taxon>Eukaryota</taxon>
        <taxon>Fungi</taxon>
        <taxon>Dikarya</taxon>
        <taxon>Ascomycota</taxon>
        <taxon>Pezizomycotina</taxon>
        <taxon>Leotiomycetes</taxon>
        <taxon>Helotiales</taxon>
        <taxon>Mollisiaceae</taxon>
        <taxon>Phialocephala</taxon>
        <taxon>Phialocephala fortinii species complex</taxon>
    </lineage>
</organism>
<gene>
    <name evidence="1" type="ORF">PAC_03949</name>
</gene>
<dbReference type="EMBL" id="FJOG01000004">
    <property type="protein sequence ID" value="CZR54066.1"/>
    <property type="molecule type" value="Genomic_DNA"/>
</dbReference>
<accession>A0A1L7WMT8</accession>
<dbReference type="Proteomes" id="UP000184330">
    <property type="component" value="Unassembled WGS sequence"/>
</dbReference>
<keyword evidence="2" id="KW-1185">Reference proteome</keyword>
<reference evidence="1 2" key="1">
    <citation type="submission" date="2016-03" db="EMBL/GenBank/DDBJ databases">
        <authorList>
            <person name="Ploux O."/>
        </authorList>
    </citation>
    <scope>NUCLEOTIDE SEQUENCE [LARGE SCALE GENOMIC DNA]</scope>
    <source>
        <strain evidence="1 2">UAMH 11012</strain>
    </source>
</reference>
<proteinExistence type="predicted"/>
<sequence>MRMTCLPPREVAVSSPRTKIVVCYLGESSEQASPWRQRDEASTSDGTAGIRAEFECAFFYFTNSAGSKAETNAAKRQVVAGRTGTNFMLTADTGSTAGKLYAEYILNGQNIKVGSGDAARASAAAAWDLNKAGLNNVDVVNNNCNPWSIDALLKGSDPADVQWDAQVTAPMLLEALYILMKEQLAHQPGAIMNTLNGFETRRGNVDGNLIVVTQEYFQSNTNGIDASKVSDDVLGFCSLVYLMQKA</sequence>